<dbReference type="SUPFAM" id="SSF54236">
    <property type="entry name" value="Ubiquitin-like"/>
    <property type="match status" value="1"/>
</dbReference>
<dbReference type="InterPro" id="IPR009060">
    <property type="entry name" value="UBA-like_sf"/>
</dbReference>
<feature type="region of interest" description="Disordered" evidence="1">
    <location>
        <begin position="461"/>
        <end position="527"/>
    </location>
</feature>
<dbReference type="GO" id="GO:0031593">
    <property type="term" value="F:polyubiquitin modification-dependent protein binding"/>
    <property type="evidence" value="ECO:0007669"/>
    <property type="project" value="UniProtKB-ARBA"/>
</dbReference>
<evidence type="ECO:0000259" key="3">
    <source>
        <dbReference type="PROSITE" id="PS50053"/>
    </source>
</evidence>
<dbReference type="InterPro" id="IPR039749">
    <property type="entry name" value="NUB1"/>
</dbReference>
<dbReference type="InterPro" id="IPR015940">
    <property type="entry name" value="UBA"/>
</dbReference>
<dbReference type="PROSITE" id="PS50053">
    <property type="entry name" value="UBIQUITIN_2"/>
    <property type="match status" value="1"/>
</dbReference>
<sequence length="563" mass="62541">MAKLKIAGTWAGVLEVELENWTVPMLREEVAKRSNLGPESINLICAGKLLKDGDGSEKLSQLGIKNNGKILASRVSVNEGKSLNEELMAEEERSRRLNRVKAAASALAQRHADGLMPVEDFNIELEDQSGQKVQLGSETDQRAIMMGLMLHTNAKQLIRRKMFKDALEVLTMGEEAFSLCNPKAIELIDNVSILQIDMVWCYFMLRDVSWLSVAGIRLQKAKEGLERAHGKDASRVRLLQAGRSLELALHMRLELLEGVVAYHSGQFVESRKALTSAQAKFSQLVVSDEALSLVMSMGFKEKEAKRALRMSNQDVGSAIDFLVEERTQIEKKREEDIRRRDEISEQKQYGVTPLKKPVDLQRLRELVSIGFDKELAAEALRRNENDTQKALDDLTSPETNSLLQVDIESRKRKRQQQKADAIIERLVSMGFDRSRVVEAVRAGGNLRQALQLLTAQPGVNPSAAAGNNASSAPTSTTNLGPESLSNHNLPDSLIENDEAGEASTSRKTEVRDEEMENELAAELERGDAYSDYDFEVTEEGEALNEYLALLDSAGSNQKVQASH</sequence>
<feature type="domain" description="UBA" evidence="2">
    <location>
        <begin position="414"/>
        <end position="456"/>
    </location>
</feature>
<dbReference type="InterPro" id="IPR029071">
    <property type="entry name" value="Ubiquitin-like_domsf"/>
</dbReference>
<dbReference type="Proteomes" id="UP000593562">
    <property type="component" value="Unassembled WGS sequence"/>
</dbReference>
<dbReference type="AlphaFoldDB" id="A0A7J7BVC5"/>
<evidence type="ECO:0000313" key="4">
    <source>
        <dbReference type="EMBL" id="KAF5725852.1"/>
    </source>
</evidence>
<dbReference type="InterPro" id="IPR000626">
    <property type="entry name" value="Ubiquitin-like_dom"/>
</dbReference>
<dbReference type="PANTHER" id="PTHR12948:SF3">
    <property type="entry name" value="NEDD8 ULTIMATE BUSTER 1"/>
    <property type="match status" value="1"/>
</dbReference>
<protein>
    <submittedName>
        <fullName evidence="4">NEDD8 ultimate buster 1 isoform X1</fullName>
    </submittedName>
</protein>
<dbReference type="FunCoup" id="A0A7J7BVC5">
    <property type="interactions" value="2343"/>
</dbReference>
<feature type="compositionally biased region" description="Acidic residues" evidence="1">
    <location>
        <begin position="511"/>
        <end position="521"/>
    </location>
</feature>
<dbReference type="EMBL" id="JAAARO010000023">
    <property type="protein sequence ID" value="KAF5725852.1"/>
    <property type="molecule type" value="Genomic_DNA"/>
</dbReference>
<dbReference type="Gene3D" id="1.10.8.10">
    <property type="entry name" value="DNA helicase RuvA subunit, C-terminal domain"/>
    <property type="match status" value="3"/>
</dbReference>
<dbReference type="PROSITE" id="PS50030">
    <property type="entry name" value="UBA"/>
    <property type="match status" value="3"/>
</dbReference>
<reference evidence="4 5" key="1">
    <citation type="journal article" date="2020" name="Nat. Commun.">
        <title>Genome of Tripterygium wilfordii and identification of cytochrome P450 involved in triptolide biosynthesis.</title>
        <authorList>
            <person name="Tu L."/>
            <person name="Su P."/>
            <person name="Zhang Z."/>
            <person name="Gao L."/>
            <person name="Wang J."/>
            <person name="Hu T."/>
            <person name="Zhou J."/>
            <person name="Zhang Y."/>
            <person name="Zhao Y."/>
            <person name="Liu Y."/>
            <person name="Song Y."/>
            <person name="Tong Y."/>
            <person name="Lu Y."/>
            <person name="Yang J."/>
            <person name="Xu C."/>
            <person name="Jia M."/>
            <person name="Peters R.J."/>
            <person name="Huang L."/>
            <person name="Gao W."/>
        </authorList>
    </citation>
    <scope>NUCLEOTIDE SEQUENCE [LARGE SCALE GENOMIC DNA]</scope>
    <source>
        <strain evidence="5">cv. XIE 37</strain>
        <tissue evidence="4">Leaf</tissue>
    </source>
</reference>
<proteinExistence type="predicted"/>
<dbReference type="GO" id="GO:2000058">
    <property type="term" value="P:regulation of ubiquitin-dependent protein catabolic process"/>
    <property type="evidence" value="ECO:0007669"/>
    <property type="project" value="TreeGrafter"/>
</dbReference>
<feature type="domain" description="UBA" evidence="2">
    <location>
        <begin position="285"/>
        <end position="325"/>
    </location>
</feature>
<name>A0A7J7BVC5_TRIWF</name>
<organism evidence="4 5">
    <name type="scientific">Tripterygium wilfordii</name>
    <name type="common">Thunder God vine</name>
    <dbReference type="NCBI Taxonomy" id="458696"/>
    <lineage>
        <taxon>Eukaryota</taxon>
        <taxon>Viridiplantae</taxon>
        <taxon>Streptophyta</taxon>
        <taxon>Embryophyta</taxon>
        <taxon>Tracheophyta</taxon>
        <taxon>Spermatophyta</taxon>
        <taxon>Magnoliopsida</taxon>
        <taxon>eudicotyledons</taxon>
        <taxon>Gunneridae</taxon>
        <taxon>Pentapetalae</taxon>
        <taxon>rosids</taxon>
        <taxon>fabids</taxon>
        <taxon>Celastrales</taxon>
        <taxon>Celastraceae</taxon>
        <taxon>Tripterygium</taxon>
    </lineage>
</organism>
<feature type="domain" description="UBA" evidence="2">
    <location>
        <begin position="357"/>
        <end position="397"/>
    </location>
</feature>
<dbReference type="SMART" id="SM00165">
    <property type="entry name" value="UBA"/>
    <property type="match status" value="3"/>
</dbReference>
<dbReference type="Pfam" id="PF22562">
    <property type="entry name" value="UBA_7"/>
    <property type="match status" value="1"/>
</dbReference>
<gene>
    <name evidence="4" type="ORF">HS088_TW23G00582</name>
</gene>
<feature type="compositionally biased region" description="Low complexity" evidence="1">
    <location>
        <begin position="461"/>
        <end position="478"/>
    </location>
</feature>
<keyword evidence="5" id="KW-1185">Reference proteome</keyword>
<dbReference type="SUPFAM" id="SSF46934">
    <property type="entry name" value="UBA-like"/>
    <property type="match status" value="3"/>
</dbReference>
<dbReference type="PANTHER" id="PTHR12948">
    <property type="entry name" value="NEDD8 ULTIMATE BUSTER-1 BS4 PROTEIN"/>
    <property type="match status" value="1"/>
</dbReference>
<dbReference type="InParanoid" id="A0A7J7BVC5"/>
<accession>A0A7J7BVC5</accession>
<evidence type="ECO:0000259" key="2">
    <source>
        <dbReference type="PROSITE" id="PS50030"/>
    </source>
</evidence>
<dbReference type="Pfam" id="PF00627">
    <property type="entry name" value="UBA"/>
    <property type="match status" value="1"/>
</dbReference>
<dbReference type="Gene3D" id="3.10.20.90">
    <property type="entry name" value="Phosphatidylinositol 3-kinase Catalytic Subunit, Chain A, domain 1"/>
    <property type="match status" value="1"/>
</dbReference>
<evidence type="ECO:0000256" key="1">
    <source>
        <dbReference type="SAM" id="MobiDB-lite"/>
    </source>
</evidence>
<feature type="domain" description="Ubiquitin-like" evidence="3">
    <location>
        <begin position="22"/>
        <end position="70"/>
    </location>
</feature>
<dbReference type="CDD" id="cd14270">
    <property type="entry name" value="UBA"/>
    <property type="match status" value="2"/>
</dbReference>
<evidence type="ECO:0000313" key="5">
    <source>
        <dbReference type="Proteomes" id="UP000593562"/>
    </source>
</evidence>
<dbReference type="OrthoDB" id="434245at2759"/>
<feature type="compositionally biased region" description="Polar residues" evidence="1">
    <location>
        <begin position="479"/>
        <end position="489"/>
    </location>
</feature>
<comment type="caution">
    <text evidence="4">The sequence shown here is derived from an EMBL/GenBank/DDBJ whole genome shotgun (WGS) entry which is preliminary data.</text>
</comment>